<organism evidence="3 4">
    <name type="scientific">Quercus lobata</name>
    <name type="common">Valley oak</name>
    <dbReference type="NCBI Taxonomy" id="97700"/>
    <lineage>
        <taxon>Eukaryota</taxon>
        <taxon>Viridiplantae</taxon>
        <taxon>Streptophyta</taxon>
        <taxon>Embryophyta</taxon>
        <taxon>Tracheophyta</taxon>
        <taxon>Spermatophyta</taxon>
        <taxon>Magnoliopsida</taxon>
        <taxon>eudicotyledons</taxon>
        <taxon>Gunneridae</taxon>
        <taxon>Pentapetalae</taxon>
        <taxon>rosids</taxon>
        <taxon>fabids</taxon>
        <taxon>Fagales</taxon>
        <taxon>Fagaceae</taxon>
        <taxon>Quercus</taxon>
    </lineage>
</organism>
<feature type="domain" description="DUF4220" evidence="2">
    <location>
        <begin position="100"/>
        <end position="220"/>
    </location>
</feature>
<dbReference type="GeneID" id="115964897"/>
<dbReference type="EnsemblPlants" id="QL10p049414:mrna">
    <property type="protein sequence ID" value="QL10p049414:mrna"/>
    <property type="gene ID" value="QL10p049414"/>
</dbReference>
<feature type="transmembrane region" description="Helical" evidence="1">
    <location>
        <begin position="328"/>
        <end position="350"/>
    </location>
</feature>
<dbReference type="InterPro" id="IPR007658">
    <property type="entry name" value="DUF594"/>
</dbReference>
<dbReference type="InParanoid" id="A0A7N2MSU5"/>
<name>A0A7N2MSU5_QUELO</name>
<accession>A0A7N2MSU5</accession>
<dbReference type="OMA" id="HIFLWIC"/>
<reference evidence="3" key="2">
    <citation type="submission" date="2021-01" db="UniProtKB">
        <authorList>
            <consortium name="EnsemblPlants"/>
        </authorList>
    </citation>
    <scope>IDENTIFICATION</scope>
</reference>
<feature type="transmembrane region" description="Helical" evidence="1">
    <location>
        <begin position="191"/>
        <end position="210"/>
    </location>
</feature>
<dbReference type="OrthoDB" id="1539853at2759"/>
<dbReference type="KEGG" id="qlo:115964897"/>
<dbReference type="Gramene" id="QL10p049414:mrna">
    <property type="protein sequence ID" value="QL10p049414:mrna"/>
    <property type="gene ID" value="QL10p049414"/>
</dbReference>
<keyword evidence="1" id="KW-1133">Transmembrane helix</keyword>
<evidence type="ECO:0000313" key="4">
    <source>
        <dbReference type="Proteomes" id="UP000594261"/>
    </source>
</evidence>
<protein>
    <recommendedName>
        <fullName evidence="2">DUF4220 domain-containing protein</fullName>
    </recommendedName>
</protein>
<feature type="transmembrane region" description="Helical" evidence="1">
    <location>
        <begin position="97"/>
        <end position="118"/>
    </location>
</feature>
<dbReference type="RefSeq" id="XP_030939986.1">
    <property type="nucleotide sequence ID" value="XM_031084126.1"/>
</dbReference>
<evidence type="ECO:0000256" key="1">
    <source>
        <dbReference type="SAM" id="Phobius"/>
    </source>
</evidence>
<gene>
    <name evidence="3" type="primary">LOC115964897</name>
</gene>
<keyword evidence="1" id="KW-0472">Membrane</keyword>
<feature type="transmembrane region" description="Helical" evidence="1">
    <location>
        <begin position="297"/>
        <end position="316"/>
    </location>
</feature>
<dbReference type="AlphaFoldDB" id="A0A7N2MSU5"/>
<evidence type="ECO:0000259" key="2">
    <source>
        <dbReference type="Pfam" id="PF13968"/>
    </source>
</evidence>
<proteinExistence type="predicted"/>
<keyword evidence="1" id="KW-0812">Transmembrane</keyword>
<sequence length="680" mass="79478">MLEKSDDNIHRNVGEDMHYRENAKKSQFLALIPCWDWELPVVFKETKGPGQDVTDIVQKLWNNWELRVLVLLSLILQLSLSYFGRRRRYGVQTWIHIFLWICYLAADSVATFALGVISSKQGNSSFSVSTASQEQNELMAFWAPFMLLHLGGQDTITAYAVQDNVLWLRHLLSLFARSGVAIYVVRTSWKGNWLSSLTILMLFAGFIKYAERIWVMRSANRRPKLGPQQKYDELDSFPIFRPLFLNQKIGYKFQRNSKEQFINYNSKKAFAVIEIELGHAYDTFYTKIPLFSTKLGYFFRFISFSTIGFGFVFFLIKEWHNHLQTDLIITYLLFGGAVAIEIYAVILLITSDLGVRFLKKYTDIPPPKTIRCQLCKQRWSNSMGQFNMLRFCTRNKLGTSQRTPQFFVVLEVWFFNQILPRLNGKLDMLRKLDMLHYKSDEKISEELKSLVWETYKEKSKYQRPGFSEDYNSYISSDKNVQVEIYERIIIWHLATDLCLNLDNENPEVYNKQLQMIKNISDYLMYILTMCPSMLSTGNAEISFNKACERVREALKNYPESSSLSLACEKIMSYLSTKNKDYFLACDDEDPSDSLLVYNALQVVKNLRESGQKWEILTRFWVENLAYVAILCEGRNHAKQLLKGGEFLTHVWFLIEHLNLKKSFQMLIEVEKDIPISFSIL</sequence>
<reference evidence="3 4" key="1">
    <citation type="journal article" date="2016" name="G3 (Bethesda)">
        <title>First Draft Assembly and Annotation of the Genome of a California Endemic Oak Quercus lobata Nee (Fagaceae).</title>
        <authorList>
            <person name="Sork V.L."/>
            <person name="Fitz-Gibbon S.T."/>
            <person name="Puiu D."/>
            <person name="Crepeau M."/>
            <person name="Gugger P.F."/>
            <person name="Sherman R."/>
            <person name="Stevens K."/>
            <person name="Langley C.H."/>
            <person name="Pellegrini M."/>
            <person name="Salzberg S.L."/>
        </authorList>
    </citation>
    <scope>NUCLEOTIDE SEQUENCE [LARGE SCALE GENOMIC DNA]</scope>
    <source>
        <strain evidence="3 4">cv. SW786</strain>
    </source>
</reference>
<keyword evidence="4" id="KW-1185">Reference proteome</keyword>
<dbReference type="Pfam" id="PF04578">
    <property type="entry name" value="DUF594"/>
    <property type="match status" value="1"/>
</dbReference>
<dbReference type="InterPro" id="IPR025315">
    <property type="entry name" value="DUF4220"/>
</dbReference>
<dbReference type="Pfam" id="PF13968">
    <property type="entry name" value="DUF4220"/>
    <property type="match status" value="2"/>
</dbReference>
<evidence type="ECO:0000313" key="3">
    <source>
        <dbReference type="EnsemblPlants" id="QL10p049414:mrna"/>
    </source>
</evidence>
<feature type="domain" description="DUF4220" evidence="2">
    <location>
        <begin position="236"/>
        <end position="390"/>
    </location>
</feature>
<dbReference type="PANTHER" id="PTHR31325">
    <property type="entry name" value="OS01G0798800 PROTEIN-RELATED"/>
    <property type="match status" value="1"/>
</dbReference>
<dbReference type="Proteomes" id="UP000594261">
    <property type="component" value="Chromosome 10"/>
</dbReference>
<dbReference type="EMBL" id="LRBV02000010">
    <property type="status" value="NOT_ANNOTATED_CDS"/>
    <property type="molecule type" value="Genomic_DNA"/>
</dbReference>